<evidence type="ECO:0000259" key="9">
    <source>
        <dbReference type="Pfam" id="PF12038"/>
    </source>
</evidence>
<dbReference type="PANTHER" id="PTHR13615:SF3">
    <property type="entry name" value="GLYCOSYLTRANSFERASE-LIKE DOMAIN-CONTAINING PROTEIN 1"/>
    <property type="match status" value="1"/>
</dbReference>
<dbReference type="CDD" id="cd03801">
    <property type="entry name" value="GT4_PimA-like"/>
    <property type="match status" value="1"/>
</dbReference>
<dbReference type="InterPro" id="IPR001296">
    <property type="entry name" value="Glyco_trans_1"/>
</dbReference>
<dbReference type="GO" id="GO:0016438">
    <property type="term" value="F:tRNA-queuosine(34) beta-mannosyltransferase activity"/>
    <property type="evidence" value="ECO:0007669"/>
    <property type="project" value="UniProtKB-EC"/>
</dbReference>
<dbReference type="Pfam" id="PF12038">
    <property type="entry name" value="QTMAN_N"/>
    <property type="match status" value="1"/>
</dbReference>
<evidence type="ECO:0000256" key="5">
    <source>
        <dbReference type="ARBA" id="ARBA00044539"/>
    </source>
</evidence>
<dbReference type="Pfam" id="PF00534">
    <property type="entry name" value="Glycos_transf_1"/>
    <property type="match status" value="1"/>
</dbReference>
<feature type="domain" description="tRNA-queuosine alpha-mannosyltransferase N-terminal" evidence="9">
    <location>
        <begin position="3"/>
        <end position="180"/>
    </location>
</feature>
<dbReference type="InterPro" id="IPR051862">
    <property type="entry name" value="GT-like_domain_containing_1"/>
</dbReference>
<gene>
    <name evidence="10" type="ORF">KC729_10675</name>
</gene>
<evidence type="ECO:0000259" key="8">
    <source>
        <dbReference type="Pfam" id="PF00534"/>
    </source>
</evidence>
<accession>A0A956LZM2</accession>
<evidence type="ECO:0000256" key="6">
    <source>
        <dbReference type="ARBA" id="ARBA00048439"/>
    </source>
</evidence>
<dbReference type="AlphaFoldDB" id="A0A956LZM2"/>
<evidence type="ECO:0000313" key="10">
    <source>
        <dbReference type="EMBL" id="MCA9728138.1"/>
    </source>
</evidence>
<proteinExistence type="inferred from homology"/>
<comment type="catalytic activity">
    <reaction evidence="6">
        <text>queuosine(34) in tRNA(Asp) + GDP-alpha-D-mannose = O-4''-alpha-D-mannosylqueuosine(34) in tRNA(Asp) + GDP + H(+)</text>
        <dbReference type="Rhea" id="RHEA:12885"/>
        <dbReference type="Rhea" id="RHEA-COMP:18572"/>
        <dbReference type="Rhea" id="RHEA-COMP:18581"/>
        <dbReference type="ChEBI" id="CHEBI:15378"/>
        <dbReference type="ChEBI" id="CHEBI:57527"/>
        <dbReference type="ChEBI" id="CHEBI:58189"/>
        <dbReference type="ChEBI" id="CHEBI:194431"/>
        <dbReference type="ChEBI" id="CHEBI:194442"/>
        <dbReference type="EC" id="2.4.1.110"/>
    </reaction>
    <physiologicalReaction direction="left-to-right" evidence="6">
        <dbReference type="Rhea" id="RHEA:12886"/>
    </physiologicalReaction>
</comment>
<keyword evidence="3" id="KW-0808">Transferase</keyword>
<evidence type="ECO:0000256" key="7">
    <source>
        <dbReference type="SAM" id="MobiDB-lite"/>
    </source>
</evidence>
<evidence type="ECO:0000313" key="11">
    <source>
        <dbReference type="Proteomes" id="UP000697710"/>
    </source>
</evidence>
<dbReference type="Proteomes" id="UP000697710">
    <property type="component" value="Unassembled WGS sequence"/>
</dbReference>
<dbReference type="EMBL" id="JAGQHR010000307">
    <property type="protein sequence ID" value="MCA9728138.1"/>
    <property type="molecule type" value="Genomic_DNA"/>
</dbReference>
<comment type="similarity">
    <text evidence="1">Belongs to the glycosyltransferase group 1 family. Glycosyltransferase 4 subfamily.</text>
</comment>
<dbReference type="EC" id="2.4.1.110" evidence="4"/>
<dbReference type="Gene3D" id="3.40.50.2000">
    <property type="entry name" value="Glycogen Phosphorylase B"/>
    <property type="match status" value="1"/>
</dbReference>
<protein>
    <recommendedName>
        <fullName evidence="5">tRNA-queuosine alpha-mannosyltransferase</fullName>
        <ecNumber evidence="4">2.4.1.110</ecNumber>
    </recommendedName>
</protein>
<evidence type="ECO:0000256" key="1">
    <source>
        <dbReference type="ARBA" id="ARBA00009481"/>
    </source>
</evidence>
<evidence type="ECO:0000256" key="2">
    <source>
        <dbReference type="ARBA" id="ARBA00022676"/>
    </source>
</evidence>
<feature type="domain" description="Glycosyl transferase family 1" evidence="8">
    <location>
        <begin position="231"/>
        <end position="384"/>
    </location>
</feature>
<dbReference type="PANTHER" id="PTHR13615">
    <property type="entry name" value="GLYCOSYLTRANSFERASE-LIKE 1"/>
    <property type="match status" value="1"/>
</dbReference>
<sequence length="412" mass="46491">MHVTLLSAYHGGSHQAWAEGYARNSRHRVEILSLPASFWKWRMHGGALSLAQQLEERIPRTDLVLATDMVDLATFLGLTRRRLGDTKSVLYLHENQLTYPLPEDGTTGPMRRQLGERDRHYAFINFASMRTADRVCFNSAFHRRELLAALPAFLSHYPDEKDPSWIRQIEDVAEVLPLGIDLARVDDTDPGIPALREEGRTASRVGDRTASREEDRTALQVADPTAPREERPTAPLVLWSGRWEYDKDPEAFFAALDAVAATGRAFRLAVCGANPRQAPREFLEARRRLGERVVHWGFAEEAAYLDLLRRADLVVSTARHEFFGIAVCEAMYAGAAAVLPDRLSYPDLVPAKLHGDCLYSGREELVERLCRLLDEPATTRHIGAELREAVAGFDWRTMAGVYDTRFEEIVRS</sequence>
<feature type="region of interest" description="Disordered" evidence="7">
    <location>
        <begin position="189"/>
        <end position="230"/>
    </location>
</feature>
<feature type="compositionally biased region" description="Basic and acidic residues" evidence="7">
    <location>
        <begin position="195"/>
        <end position="217"/>
    </location>
</feature>
<evidence type="ECO:0000256" key="4">
    <source>
        <dbReference type="ARBA" id="ARBA00044517"/>
    </source>
</evidence>
<comment type="caution">
    <text evidence="10">The sequence shown here is derived from an EMBL/GenBank/DDBJ whole genome shotgun (WGS) entry which is preliminary data.</text>
</comment>
<reference evidence="10" key="2">
    <citation type="journal article" date="2021" name="Microbiome">
        <title>Successional dynamics and alternative stable states in a saline activated sludge microbial community over 9 years.</title>
        <authorList>
            <person name="Wang Y."/>
            <person name="Ye J."/>
            <person name="Ju F."/>
            <person name="Liu L."/>
            <person name="Boyd J.A."/>
            <person name="Deng Y."/>
            <person name="Parks D.H."/>
            <person name="Jiang X."/>
            <person name="Yin X."/>
            <person name="Woodcroft B.J."/>
            <person name="Tyson G.W."/>
            <person name="Hugenholtz P."/>
            <person name="Polz M.F."/>
            <person name="Zhang T."/>
        </authorList>
    </citation>
    <scope>NUCLEOTIDE SEQUENCE</scope>
    <source>
        <strain evidence="10">HKST-UBA01</strain>
    </source>
</reference>
<keyword evidence="2" id="KW-0328">Glycosyltransferase</keyword>
<dbReference type="InterPro" id="IPR022701">
    <property type="entry name" value="QTMAN_N"/>
</dbReference>
<dbReference type="SUPFAM" id="SSF53756">
    <property type="entry name" value="UDP-Glycosyltransferase/glycogen phosphorylase"/>
    <property type="match status" value="1"/>
</dbReference>
<name>A0A956LZM2_UNCEI</name>
<evidence type="ECO:0000256" key="3">
    <source>
        <dbReference type="ARBA" id="ARBA00022679"/>
    </source>
</evidence>
<reference evidence="10" key="1">
    <citation type="submission" date="2020-04" db="EMBL/GenBank/DDBJ databases">
        <authorList>
            <person name="Zhang T."/>
        </authorList>
    </citation>
    <scope>NUCLEOTIDE SEQUENCE</scope>
    <source>
        <strain evidence="10">HKST-UBA01</strain>
    </source>
</reference>
<organism evidence="10 11">
    <name type="scientific">Eiseniibacteriota bacterium</name>
    <dbReference type="NCBI Taxonomy" id="2212470"/>
    <lineage>
        <taxon>Bacteria</taxon>
        <taxon>Candidatus Eiseniibacteriota</taxon>
    </lineage>
</organism>